<accession>A0A9Q0L163</accession>
<evidence type="ECO:0000313" key="2">
    <source>
        <dbReference type="EMBL" id="KAJ4980603.1"/>
    </source>
</evidence>
<reference evidence="2" key="1">
    <citation type="journal article" date="2023" name="Plant J.">
        <title>The genome of the king protea, Protea cynaroides.</title>
        <authorList>
            <person name="Chang J."/>
            <person name="Duong T.A."/>
            <person name="Schoeman C."/>
            <person name="Ma X."/>
            <person name="Roodt D."/>
            <person name="Barker N."/>
            <person name="Li Z."/>
            <person name="Van de Peer Y."/>
            <person name="Mizrachi E."/>
        </authorList>
    </citation>
    <scope>NUCLEOTIDE SEQUENCE</scope>
    <source>
        <tissue evidence="2">Young leaves</tissue>
    </source>
</reference>
<protein>
    <recommendedName>
        <fullName evidence="1">Methyltransferase type 11 domain-containing protein</fullName>
    </recommendedName>
</protein>
<evidence type="ECO:0000313" key="3">
    <source>
        <dbReference type="Proteomes" id="UP001141806"/>
    </source>
</evidence>
<dbReference type="EMBL" id="JAMYWD010000001">
    <property type="protein sequence ID" value="KAJ4980603.1"/>
    <property type="molecule type" value="Genomic_DNA"/>
</dbReference>
<organism evidence="2 3">
    <name type="scientific">Protea cynaroides</name>
    <dbReference type="NCBI Taxonomy" id="273540"/>
    <lineage>
        <taxon>Eukaryota</taxon>
        <taxon>Viridiplantae</taxon>
        <taxon>Streptophyta</taxon>
        <taxon>Embryophyta</taxon>
        <taxon>Tracheophyta</taxon>
        <taxon>Spermatophyta</taxon>
        <taxon>Magnoliopsida</taxon>
        <taxon>Proteales</taxon>
        <taxon>Proteaceae</taxon>
        <taxon>Protea</taxon>
    </lineage>
</organism>
<dbReference type="SUPFAM" id="SSF53335">
    <property type="entry name" value="S-adenosyl-L-methionine-dependent methyltransferases"/>
    <property type="match status" value="1"/>
</dbReference>
<dbReference type="PANTHER" id="PTHR42912:SF80">
    <property type="entry name" value="METHYLTRANSFERASE DOMAIN-CONTAINING PROTEIN"/>
    <property type="match status" value="1"/>
</dbReference>
<sequence>MSWLQYASSLDEANEILRGNWLQAIEQHHLQYYGGSMIKDILDVGCSVGGLDLPPYFLAVAQYKEKERNQGRIQSHGPIKISYTWVHANGENTGLPSKSFDTILLAFGPYECPRRAIIGLVLEAFCLLRPGGIIPKSKILHELSPVLFTLMKSTDLEETMRRIMSVNICTILTDPRHQTVLGTVVGFLSIQRNFISMNLIWNVKYI</sequence>
<dbReference type="OrthoDB" id="2013972at2759"/>
<keyword evidence="3" id="KW-1185">Reference proteome</keyword>
<dbReference type="AlphaFoldDB" id="A0A9Q0L163"/>
<dbReference type="PANTHER" id="PTHR42912">
    <property type="entry name" value="METHYLTRANSFERASE"/>
    <property type="match status" value="1"/>
</dbReference>
<comment type="caution">
    <text evidence="2">The sequence shown here is derived from an EMBL/GenBank/DDBJ whole genome shotgun (WGS) entry which is preliminary data.</text>
</comment>
<dbReference type="CDD" id="cd02440">
    <property type="entry name" value="AdoMet_MTases"/>
    <property type="match status" value="1"/>
</dbReference>
<evidence type="ECO:0000259" key="1">
    <source>
        <dbReference type="Pfam" id="PF08241"/>
    </source>
</evidence>
<dbReference type="Proteomes" id="UP001141806">
    <property type="component" value="Unassembled WGS sequence"/>
</dbReference>
<dbReference type="InterPro" id="IPR029063">
    <property type="entry name" value="SAM-dependent_MTases_sf"/>
</dbReference>
<dbReference type="InterPro" id="IPR050508">
    <property type="entry name" value="Methyltransf_Superfamily"/>
</dbReference>
<dbReference type="GO" id="GO:0008757">
    <property type="term" value="F:S-adenosylmethionine-dependent methyltransferase activity"/>
    <property type="evidence" value="ECO:0007669"/>
    <property type="project" value="InterPro"/>
</dbReference>
<dbReference type="InterPro" id="IPR013216">
    <property type="entry name" value="Methyltransf_11"/>
</dbReference>
<feature type="domain" description="Methyltransferase type 11" evidence="1">
    <location>
        <begin position="35"/>
        <end position="134"/>
    </location>
</feature>
<proteinExistence type="predicted"/>
<dbReference type="Pfam" id="PF08241">
    <property type="entry name" value="Methyltransf_11"/>
    <property type="match status" value="1"/>
</dbReference>
<name>A0A9Q0L163_9MAGN</name>
<gene>
    <name evidence="2" type="ORF">NE237_031440</name>
</gene>
<dbReference type="Gene3D" id="3.40.50.150">
    <property type="entry name" value="Vaccinia Virus protein VP39"/>
    <property type="match status" value="1"/>
</dbReference>